<dbReference type="Proteomes" id="UP000051494">
    <property type="component" value="Unassembled WGS sequence"/>
</dbReference>
<protein>
    <submittedName>
        <fullName evidence="2">Uncharacterized protein</fullName>
    </submittedName>
</protein>
<name>A0A0Q9YLT7_9GAMM</name>
<dbReference type="AlphaFoldDB" id="A0A0Q9YLT7"/>
<dbReference type="PATRIC" id="fig|1590042.3.peg.2624"/>
<dbReference type="EMBL" id="LKHV02000001">
    <property type="protein sequence ID" value="MCS5708799.1"/>
    <property type="molecule type" value="Genomic_DNA"/>
</dbReference>
<reference evidence="2" key="1">
    <citation type="submission" date="2015-09" db="EMBL/GenBank/DDBJ databases">
        <title>Draft Genome Sequences of Two Novel Amoeba-resistant Intranuclear Bacteria, Candidatus Berkiella cookevillensis and Candidatus Berkiella aquae.</title>
        <authorList>
            <person name="Mehari Y.T."/>
            <person name="Arivett B.A."/>
            <person name="Farone A.L."/>
            <person name="Gunderson J.H."/>
            <person name="Farone M.B."/>
        </authorList>
    </citation>
    <scope>NUCLEOTIDE SEQUENCE [LARGE SCALE GENOMIC DNA]</scope>
    <source>
        <strain evidence="2">CC99</strain>
    </source>
</reference>
<proteinExistence type="predicted"/>
<dbReference type="STRING" id="437022.CC99x_02552"/>
<comment type="caution">
    <text evidence="2">The sequence shown here is derived from an EMBL/GenBank/DDBJ whole genome shotgun (WGS) entry which is preliminary data.</text>
</comment>
<sequence>MPSSTAKNSPFSLYDFLGYLIPGIYFCALIFFIDYKYVGIESSYSICSFFYLDKFFMKCEQLEFLLLVSPFLLVIFYIIGHVISVLSNIIIEELPYFARLRKTFNYILYTQNDLNEQEMNVSHSNVKHCDYVKENDEFIKQHGCIRSVINFIFWAIPILPALKIQQLLFSPPITKDDVIDGIREENNFHRVQPIAMHVEARRKIKFIMACLFPDMSLDESKPNELSKFFHFIYHFVLENTHSHYDRIHNYVALYGFMRNMLMASVLHFFYALLIFIMTWVFCSFFPGLLFILILFSFLNGVFAYGYLKYARRYTEELIFLCCILKVNQENDI</sequence>
<feature type="transmembrane region" description="Helical" evidence="1">
    <location>
        <begin position="260"/>
        <end position="281"/>
    </location>
</feature>
<accession>A0A0Q9YLT7</accession>
<organism evidence="2">
    <name type="scientific">Candidatus Berkiella cookevillensis</name>
    <dbReference type="NCBI Taxonomy" id="437022"/>
    <lineage>
        <taxon>Bacteria</taxon>
        <taxon>Pseudomonadati</taxon>
        <taxon>Pseudomonadota</taxon>
        <taxon>Gammaproteobacteria</taxon>
        <taxon>Candidatus Berkiellales</taxon>
        <taxon>Candidatus Berkiellaceae</taxon>
        <taxon>Candidatus Berkiella</taxon>
    </lineage>
</organism>
<dbReference type="RefSeq" id="WP_057625633.1">
    <property type="nucleotide sequence ID" value="NZ_LKHV02000001.1"/>
</dbReference>
<feature type="transmembrane region" description="Helical" evidence="1">
    <location>
        <begin position="287"/>
        <end position="307"/>
    </location>
</feature>
<gene>
    <name evidence="3" type="ORF">CC99x_007765</name>
    <name evidence="2" type="ORF">CC99x_02552</name>
</gene>
<dbReference type="OrthoDB" id="6212711at2"/>
<reference evidence="3" key="3">
    <citation type="submission" date="2021-06" db="EMBL/GenBank/DDBJ databases">
        <title>Genomic Description and Analysis of Intracellular Bacteria, Candidatus Berkiella cookevillensis and Candidatus Berkiella aquae.</title>
        <authorList>
            <person name="Kidane D.T."/>
            <person name="Mehari Y.T."/>
            <person name="Rice F.C."/>
            <person name="Arivett B.A."/>
            <person name="Farone A.L."/>
            <person name="Berk S.G."/>
            <person name="Farone M.B."/>
        </authorList>
    </citation>
    <scope>NUCLEOTIDE SEQUENCE</scope>
    <source>
        <strain evidence="3">CC99</strain>
    </source>
</reference>
<evidence type="ECO:0000313" key="3">
    <source>
        <dbReference type="EMBL" id="MCS5708799.1"/>
    </source>
</evidence>
<dbReference type="EMBL" id="LKHV01000025">
    <property type="protein sequence ID" value="KRG17203.1"/>
    <property type="molecule type" value="Genomic_DNA"/>
</dbReference>
<reference evidence="3" key="2">
    <citation type="journal article" date="2016" name="Genome Announc.">
        <title>Draft Genome Sequences of Two Novel Amoeba-Resistant Intranuclear Bacteria, 'Candidatus Berkiella cookevillensis' and 'Candidatus Berkiella aquae'.</title>
        <authorList>
            <person name="Mehari Y.T."/>
            <person name="Arivett B.A."/>
            <person name="Farone A.L."/>
            <person name="Gunderson J.H."/>
            <person name="Farone M.B."/>
        </authorList>
    </citation>
    <scope>NUCLEOTIDE SEQUENCE</scope>
    <source>
        <strain evidence="3">CC99</strain>
    </source>
</reference>
<evidence type="ECO:0000313" key="4">
    <source>
        <dbReference type="Proteomes" id="UP000051494"/>
    </source>
</evidence>
<evidence type="ECO:0000313" key="2">
    <source>
        <dbReference type="EMBL" id="KRG17203.1"/>
    </source>
</evidence>
<feature type="transmembrane region" description="Helical" evidence="1">
    <location>
        <begin position="64"/>
        <end position="91"/>
    </location>
</feature>
<feature type="transmembrane region" description="Helical" evidence="1">
    <location>
        <begin position="12"/>
        <end position="33"/>
    </location>
</feature>
<keyword evidence="1" id="KW-1133">Transmembrane helix</keyword>
<evidence type="ECO:0000256" key="1">
    <source>
        <dbReference type="SAM" id="Phobius"/>
    </source>
</evidence>
<keyword evidence="4" id="KW-1185">Reference proteome</keyword>
<keyword evidence="1" id="KW-0812">Transmembrane</keyword>
<keyword evidence="1" id="KW-0472">Membrane</keyword>